<dbReference type="EMBL" id="CM046392">
    <property type="protein sequence ID" value="KAI8555130.1"/>
    <property type="molecule type" value="Genomic_DNA"/>
</dbReference>
<dbReference type="Proteomes" id="UP001062846">
    <property type="component" value="Chromosome 5"/>
</dbReference>
<proteinExistence type="predicted"/>
<gene>
    <name evidence="1" type="ORF">RHMOL_Rhmol05G0150400</name>
</gene>
<comment type="caution">
    <text evidence="1">The sequence shown here is derived from an EMBL/GenBank/DDBJ whole genome shotgun (WGS) entry which is preliminary data.</text>
</comment>
<name>A0ACC0NPJ8_RHOML</name>
<evidence type="ECO:0000313" key="1">
    <source>
        <dbReference type="EMBL" id="KAI8555130.1"/>
    </source>
</evidence>
<accession>A0ACC0NPJ8</accession>
<protein>
    <submittedName>
        <fullName evidence="1">Uncharacterized protein</fullName>
    </submittedName>
</protein>
<reference evidence="1" key="1">
    <citation type="submission" date="2022-02" db="EMBL/GenBank/DDBJ databases">
        <title>Plant Genome Project.</title>
        <authorList>
            <person name="Zhang R.-G."/>
        </authorList>
    </citation>
    <scope>NUCLEOTIDE SEQUENCE</scope>
    <source>
        <strain evidence="1">AT1</strain>
    </source>
</reference>
<organism evidence="1 2">
    <name type="scientific">Rhododendron molle</name>
    <name type="common">Chinese azalea</name>
    <name type="synonym">Azalea mollis</name>
    <dbReference type="NCBI Taxonomy" id="49168"/>
    <lineage>
        <taxon>Eukaryota</taxon>
        <taxon>Viridiplantae</taxon>
        <taxon>Streptophyta</taxon>
        <taxon>Embryophyta</taxon>
        <taxon>Tracheophyta</taxon>
        <taxon>Spermatophyta</taxon>
        <taxon>Magnoliopsida</taxon>
        <taxon>eudicotyledons</taxon>
        <taxon>Gunneridae</taxon>
        <taxon>Pentapetalae</taxon>
        <taxon>asterids</taxon>
        <taxon>Ericales</taxon>
        <taxon>Ericaceae</taxon>
        <taxon>Ericoideae</taxon>
        <taxon>Rhodoreae</taxon>
        <taxon>Rhododendron</taxon>
    </lineage>
</organism>
<sequence length="89" mass="9362">MVGLPISYSGTPPLIRVVSAFGLSLVLSVHSLLPSYTPRSRSALPVPRIAATIAKTISSLSPPSKARLTSQKAYPRFVLETPAPLPPAV</sequence>
<keyword evidence="2" id="KW-1185">Reference proteome</keyword>
<evidence type="ECO:0000313" key="2">
    <source>
        <dbReference type="Proteomes" id="UP001062846"/>
    </source>
</evidence>